<dbReference type="GO" id="GO:0004418">
    <property type="term" value="F:hydroxymethylbilane synthase activity"/>
    <property type="evidence" value="ECO:0007669"/>
    <property type="project" value="UniProtKB-EC"/>
</dbReference>
<dbReference type="PIRSF" id="PIRSF001438">
    <property type="entry name" value="4pyrrol_synth_OHMeBilane_synth"/>
    <property type="match status" value="1"/>
</dbReference>
<keyword evidence="4 8" id="KW-0808">Transferase</keyword>
<dbReference type="GO" id="GO:0006783">
    <property type="term" value="P:heme biosynthetic process"/>
    <property type="evidence" value="ECO:0007669"/>
    <property type="project" value="TreeGrafter"/>
</dbReference>
<proteinExistence type="inferred from homology"/>
<dbReference type="Pfam" id="PF01379">
    <property type="entry name" value="Porphobil_deam"/>
    <property type="match status" value="1"/>
</dbReference>
<feature type="domain" description="Porphobilinogen deaminase N-terminal" evidence="6">
    <location>
        <begin position="1"/>
        <end position="200"/>
    </location>
</feature>
<dbReference type="Gene3D" id="3.30.160.40">
    <property type="entry name" value="Porphobilinogen deaminase, C-terminal domain"/>
    <property type="match status" value="1"/>
</dbReference>
<dbReference type="SUPFAM" id="SSF54782">
    <property type="entry name" value="Porphobilinogen deaminase (hydroxymethylbilane synthase), C-terminal domain"/>
    <property type="match status" value="1"/>
</dbReference>
<gene>
    <name evidence="8" type="ORF">RIEGSTA812A_PEG_938</name>
</gene>
<dbReference type="InterPro" id="IPR022419">
    <property type="entry name" value="Porphobilin_deaminase_cofac_BS"/>
</dbReference>
<evidence type="ECO:0000259" key="6">
    <source>
        <dbReference type="Pfam" id="PF01379"/>
    </source>
</evidence>
<dbReference type="EC" id="2.5.1.61" evidence="3"/>
<dbReference type="InterPro" id="IPR036803">
    <property type="entry name" value="Porphobilinogen_deaminase_C_sf"/>
</dbReference>
<dbReference type="AlphaFoldDB" id="A0A484H7J6"/>
<dbReference type="EMBL" id="LR026963">
    <property type="protein sequence ID" value="VBB69465.1"/>
    <property type="molecule type" value="Genomic_DNA"/>
</dbReference>
<dbReference type="PANTHER" id="PTHR11557:SF0">
    <property type="entry name" value="PORPHOBILINOGEN DEAMINASE"/>
    <property type="match status" value="1"/>
</dbReference>
<sequence length="294" mass="31787">MAQTRQVRDRLVALYPALAAPETIVTVRIKTSGDAVLDRPLAEVGGKGLFTREIDEALLRGTIDLAVHSMKDVQPVLPSGLTLAAVLEREDPRDALVSLQASGLAELPSGAVIGTASLRRSVQVLMHRPDLQVTPLRGNVQTRLKKLTDKVVDAVLLAMAGLRRLNLVNQATTTLSTEIMLPAVAQGVIGIICRLDDNRTYNLLRPLNHIPTALCVEAERAFLATLNGNCRAPIAGLAEFMSTDTCVDSKVEQMRFRGLIVDSHYHPVKIDCYGPAVQAVHLATEAARLVKEAD</sequence>
<dbReference type="InterPro" id="IPR000860">
    <property type="entry name" value="HemC"/>
</dbReference>
<evidence type="ECO:0000259" key="7">
    <source>
        <dbReference type="Pfam" id="PF03900"/>
    </source>
</evidence>
<dbReference type="Pfam" id="PF03900">
    <property type="entry name" value="Porphobil_deamC"/>
    <property type="match status" value="1"/>
</dbReference>
<dbReference type="InterPro" id="IPR022418">
    <property type="entry name" value="Porphobilinogen_deaminase_C"/>
</dbReference>
<dbReference type="PROSITE" id="PS00533">
    <property type="entry name" value="PORPHOBILINOGEN_DEAM"/>
    <property type="match status" value="1"/>
</dbReference>
<name>A0A484H7J6_9ZZZZ</name>
<dbReference type="GO" id="GO:0005737">
    <property type="term" value="C:cytoplasm"/>
    <property type="evidence" value="ECO:0007669"/>
    <property type="project" value="TreeGrafter"/>
</dbReference>
<evidence type="ECO:0000256" key="2">
    <source>
        <dbReference type="ARBA" id="ARBA00005638"/>
    </source>
</evidence>
<dbReference type="InterPro" id="IPR022417">
    <property type="entry name" value="Porphobilin_deaminase_N"/>
</dbReference>
<dbReference type="PRINTS" id="PR00151">
    <property type="entry name" value="PORPHBDMNASE"/>
</dbReference>
<dbReference type="SUPFAM" id="SSF53850">
    <property type="entry name" value="Periplasmic binding protein-like II"/>
    <property type="match status" value="1"/>
</dbReference>
<evidence type="ECO:0000313" key="8">
    <source>
        <dbReference type="EMBL" id="VBB69465.1"/>
    </source>
</evidence>
<evidence type="ECO:0000256" key="5">
    <source>
        <dbReference type="ARBA" id="ARBA00023244"/>
    </source>
</evidence>
<keyword evidence="5" id="KW-0627">Porphyrin biosynthesis</keyword>
<accession>A0A484H7J6</accession>
<dbReference type="Gene3D" id="3.40.190.10">
    <property type="entry name" value="Periplasmic binding protein-like II"/>
    <property type="match status" value="2"/>
</dbReference>
<feature type="domain" description="Porphobilinogen deaminase C-terminal" evidence="7">
    <location>
        <begin position="213"/>
        <end position="266"/>
    </location>
</feature>
<dbReference type="FunFam" id="3.40.190.10:FF:000005">
    <property type="entry name" value="Porphobilinogen deaminase"/>
    <property type="match status" value="1"/>
</dbReference>
<evidence type="ECO:0000256" key="4">
    <source>
        <dbReference type="ARBA" id="ARBA00022679"/>
    </source>
</evidence>
<dbReference type="NCBIfam" id="TIGR00212">
    <property type="entry name" value="hemC"/>
    <property type="match status" value="1"/>
</dbReference>
<evidence type="ECO:0000256" key="1">
    <source>
        <dbReference type="ARBA" id="ARBA00001916"/>
    </source>
</evidence>
<dbReference type="PANTHER" id="PTHR11557">
    <property type="entry name" value="PORPHOBILINOGEN DEAMINASE"/>
    <property type="match status" value="1"/>
</dbReference>
<comment type="cofactor">
    <cofactor evidence="1">
        <name>dipyrromethane</name>
        <dbReference type="ChEBI" id="CHEBI:60342"/>
    </cofactor>
</comment>
<comment type="similarity">
    <text evidence="2">Belongs to the HMBS family.</text>
</comment>
<reference evidence="8" key="1">
    <citation type="submission" date="2018-10" db="EMBL/GenBank/DDBJ databases">
        <authorList>
            <person name="Gruber-Vodicka H."/>
            <person name="Jaeckle O."/>
        </authorList>
    </citation>
    <scope>NUCLEOTIDE SEQUENCE</scope>
</reference>
<organism evidence="8">
    <name type="scientific">invertebrate metagenome</name>
    <dbReference type="NCBI Taxonomy" id="1711999"/>
    <lineage>
        <taxon>unclassified sequences</taxon>
        <taxon>metagenomes</taxon>
        <taxon>organismal metagenomes</taxon>
    </lineage>
</organism>
<evidence type="ECO:0000256" key="3">
    <source>
        <dbReference type="ARBA" id="ARBA00012655"/>
    </source>
</evidence>
<protein>
    <recommendedName>
        <fullName evidence="3">hydroxymethylbilane synthase</fullName>
        <ecNumber evidence="3">2.5.1.61</ecNumber>
    </recommendedName>
</protein>